<dbReference type="AlphaFoldDB" id="A0ABD3IJ07"/>
<accession>A0ABD3IJ07</accession>
<dbReference type="SUPFAM" id="SSF53098">
    <property type="entry name" value="Ribonuclease H-like"/>
    <property type="match status" value="1"/>
</dbReference>
<evidence type="ECO:0000313" key="2">
    <source>
        <dbReference type="EMBL" id="KAL3714909.1"/>
    </source>
</evidence>
<dbReference type="PANTHER" id="PTHR47723:SF19">
    <property type="entry name" value="POLYNUCLEOTIDYL TRANSFERASE, RIBONUCLEASE H-LIKE SUPERFAMILY PROTEIN"/>
    <property type="match status" value="1"/>
</dbReference>
<organism evidence="2 3">
    <name type="scientific">Eucalyptus globulus</name>
    <name type="common">Tasmanian blue gum</name>
    <dbReference type="NCBI Taxonomy" id="34317"/>
    <lineage>
        <taxon>Eukaryota</taxon>
        <taxon>Viridiplantae</taxon>
        <taxon>Streptophyta</taxon>
        <taxon>Embryophyta</taxon>
        <taxon>Tracheophyta</taxon>
        <taxon>Spermatophyta</taxon>
        <taxon>Magnoliopsida</taxon>
        <taxon>eudicotyledons</taxon>
        <taxon>Gunneridae</taxon>
        <taxon>Pentapetalae</taxon>
        <taxon>rosids</taxon>
        <taxon>malvids</taxon>
        <taxon>Myrtales</taxon>
        <taxon>Myrtaceae</taxon>
        <taxon>Myrtoideae</taxon>
        <taxon>Eucalypteae</taxon>
        <taxon>Eucalyptus</taxon>
    </lineage>
</organism>
<dbReference type="Gene3D" id="3.30.420.10">
    <property type="entry name" value="Ribonuclease H-like superfamily/Ribonuclease H"/>
    <property type="match status" value="1"/>
</dbReference>
<feature type="domain" description="RNase H type-1" evidence="1">
    <location>
        <begin position="105"/>
        <end position="224"/>
    </location>
</feature>
<keyword evidence="3" id="KW-1185">Reference proteome</keyword>
<protein>
    <recommendedName>
        <fullName evidence="1">RNase H type-1 domain-containing protein</fullName>
    </recommendedName>
</protein>
<comment type="caution">
    <text evidence="2">The sequence shown here is derived from an EMBL/GenBank/DDBJ whole genome shotgun (WGS) entry which is preliminary data.</text>
</comment>
<gene>
    <name evidence="2" type="ORF">ACJRO7_006760</name>
</gene>
<dbReference type="InterPro" id="IPR053151">
    <property type="entry name" value="RNase_H-like"/>
</dbReference>
<evidence type="ECO:0000259" key="1">
    <source>
        <dbReference type="Pfam" id="PF13456"/>
    </source>
</evidence>
<sequence length="262" mass="29297">METNQQTEAHEIRRLDEWLTKFTSKDPHLPSLEKVGTLLWQVWKGRNDFIFRGTKPDAIKVIDLARSQQISYQKWGSGEELVKKTEEPEKEPTWRAPKPGCLKLNVDGSLGEGSSEGAVACVVRDSFGTLVDGFSKNVWAESSVQVETLGVLEALKFVKEKHFCEAVLETDSKTVLSSLKDEQQTEVNARGAVRSCRLLLQQMPRLGLAFCPRSANQATDWAARNQRLKTISPNWWASPPSSLWAILCIDAPIAGHRGSPRI</sequence>
<dbReference type="InterPro" id="IPR044730">
    <property type="entry name" value="RNase_H-like_dom_plant"/>
</dbReference>
<dbReference type="InterPro" id="IPR002156">
    <property type="entry name" value="RNaseH_domain"/>
</dbReference>
<dbReference type="InterPro" id="IPR012337">
    <property type="entry name" value="RNaseH-like_sf"/>
</dbReference>
<dbReference type="Proteomes" id="UP001634007">
    <property type="component" value="Unassembled WGS sequence"/>
</dbReference>
<evidence type="ECO:0000313" key="3">
    <source>
        <dbReference type="Proteomes" id="UP001634007"/>
    </source>
</evidence>
<name>A0ABD3IJ07_EUCGL</name>
<dbReference type="PANTHER" id="PTHR47723">
    <property type="entry name" value="OS05G0353850 PROTEIN"/>
    <property type="match status" value="1"/>
</dbReference>
<reference evidence="2 3" key="1">
    <citation type="submission" date="2024-11" db="EMBL/GenBank/DDBJ databases">
        <title>Chromosome-level genome assembly of Eucalyptus globulus Labill. provides insights into its genome evolution.</title>
        <authorList>
            <person name="Li X."/>
        </authorList>
    </citation>
    <scope>NUCLEOTIDE SEQUENCE [LARGE SCALE GENOMIC DNA]</scope>
    <source>
        <strain evidence="2">CL2024</strain>
        <tissue evidence="2">Fresh tender leaves</tissue>
    </source>
</reference>
<dbReference type="CDD" id="cd06222">
    <property type="entry name" value="RNase_H_like"/>
    <property type="match status" value="1"/>
</dbReference>
<proteinExistence type="predicted"/>
<dbReference type="InterPro" id="IPR036397">
    <property type="entry name" value="RNaseH_sf"/>
</dbReference>
<dbReference type="EMBL" id="JBJKBG010000011">
    <property type="protein sequence ID" value="KAL3714909.1"/>
    <property type="molecule type" value="Genomic_DNA"/>
</dbReference>
<dbReference type="Pfam" id="PF13456">
    <property type="entry name" value="RVT_3"/>
    <property type="match status" value="1"/>
</dbReference>